<keyword evidence="2" id="KW-0812">Transmembrane</keyword>
<dbReference type="PANTHER" id="PTHR30203:SF32">
    <property type="entry name" value="CATION EFFLUX SYSTEM PROTEIN CUSC"/>
    <property type="match status" value="1"/>
</dbReference>
<protein>
    <submittedName>
        <fullName evidence="3">Multidrug efflux system outer membrane protein</fullName>
    </submittedName>
</protein>
<dbReference type="PROSITE" id="PS51257">
    <property type="entry name" value="PROKAR_LIPOPROTEIN"/>
    <property type="match status" value="1"/>
</dbReference>
<evidence type="ECO:0000313" key="3">
    <source>
        <dbReference type="EMBL" id="MDP9902969.1"/>
    </source>
</evidence>
<reference evidence="3 4" key="1">
    <citation type="submission" date="2023-07" db="EMBL/GenBank/DDBJ databases">
        <title>Sorghum-associated microbial communities from plants grown in Nebraska, USA.</title>
        <authorList>
            <person name="Schachtman D."/>
        </authorList>
    </citation>
    <scope>NUCLEOTIDE SEQUENCE [LARGE SCALE GENOMIC DNA]</scope>
    <source>
        <strain evidence="3 4">DS1607</strain>
    </source>
</reference>
<dbReference type="SUPFAM" id="SSF56954">
    <property type="entry name" value="Outer membrane efflux proteins (OEP)"/>
    <property type="match status" value="1"/>
</dbReference>
<dbReference type="Pfam" id="PF02321">
    <property type="entry name" value="OEP"/>
    <property type="match status" value="2"/>
</dbReference>
<dbReference type="RefSeq" id="WP_307692699.1">
    <property type="nucleotide sequence ID" value="NZ_JAUSRO010000025.1"/>
</dbReference>
<dbReference type="PANTHER" id="PTHR30203">
    <property type="entry name" value="OUTER MEMBRANE CATION EFFLUX PROTEIN"/>
    <property type="match status" value="1"/>
</dbReference>
<keyword evidence="2" id="KW-0449">Lipoprotein</keyword>
<keyword evidence="2" id="KW-0564">Palmitate</keyword>
<dbReference type="InterPro" id="IPR003423">
    <property type="entry name" value="OMP_efflux"/>
</dbReference>
<evidence type="ECO:0000313" key="4">
    <source>
        <dbReference type="Proteomes" id="UP001226867"/>
    </source>
</evidence>
<dbReference type="InterPro" id="IPR010131">
    <property type="entry name" value="MdtP/NodT-like"/>
</dbReference>
<comment type="caution">
    <text evidence="3">The sequence shown here is derived from an EMBL/GenBank/DDBJ whole genome shotgun (WGS) entry which is preliminary data.</text>
</comment>
<dbReference type="Proteomes" id="UP001226867">
    <property type="component" value="Unassembled WGS sequence"/>
</dbReference>
<comment type="similarity">
    <text evidence="1 2">Belongs to the outer membrane factor (OMF) (TC 1.B.17) family.</text>
</comment>
<proteinExistence type="inferred from homology"/>
<name>A0ABT9SF35_9BURK</name>
<dbReference type="EMBL" id="JAUSRO010000025">
    <property type="protein sequence ID" value="MDP9902969.1"/>
    <property type="molecule type" value="Genomic_DNA"/>
</dbReference>
<evidence type="ECO:0000256" key="1">
    <source>
        <dbReference type="ARBA" id="ARBA00007613"/>
    </source>
</evidence>
<gene>
    <name evidence="3" type="ORF">J2W36_005250</name>
</gene>
<keyword evidence="4" id="KW-1185">Reference proteome</keyword>
<organism evidence="3 4">
    <name type="scientific">Variovorax ginsengisoli</name>
    <dbReference type="NCBI Taxonomy" id="363844"/>
    <lineage>
        <taxon>Bacteria</taxon>
        <taxon>Pseudomonadati</taxon>
        <taxon>Pseudomonadota</taxon>
        <taxon>Betaproteobacteria</taxon>
        <taxon>Burkholderiales</taxon>
        <taxon>Comamonadaceae</taxon>
        <taxon>Variovorax</taxon>
    </lineage>
</organism>
<dbReference type="Gene3D" id="1.20.1600.10">
    <property type="entry name" value="Outer membrane efflux proteins (OEP)"/>
    <property type="match status" value="1"/>
</dbReference>
<dbReference type="Gene3D" id="2.20.200.10">
    <property type="entry name" value="Outer membrane efflux proteins (OEP)"/>
    <property type="match status" value="1"/>
</dbReference>
<comment type="subcellular location">
    <subcellularLocation>
        <location evidence="2">Cell membrane</location>
        <topology evidence="2">Lipid-anchor</topology>
    </subcellularLocation>
</comment>
<dbReference type="NCBIfam" id="TIGR01845">
    <property type="entry name" value="outer_NodT"/>
    <property type="match status" value="1"/>
</dbReference>
<keyword evidence="2" id="KW-0472">Membrane</keyword>
<keyword evidence="2" id="KW-1134">Transmembrane beta strand</keyword>
<evidence type="ECO:0000256" key="2">
    <source>
        <dbReference type="RuleBase" id="RU362097"/>
    </source>
</evidence>
<accession>A0ABT9SF35</accession>
<sequence>MTRRPTPLRRGALGLGLALPVVLLTGCINLAPPYVQPTAPVPQAWTSAPAPAAPGAPSTAPAARDLGWREFFVDERLRGVVALALENNRDARVAALNIERARAQYGIARAAAFPSVSLGASGSRSRTPGSISASGTARLATQYNVNLGLTSYELDLFGRVRNLGDAALESYFATEDAQRGTQISLVAEVATAWLVLATDQQRLQLARDTLASRQKSYDLIQRSHALGAQSGLALAQAQTTVDTARADAAAFDSQVEQSRNALTLLVGNAVPPALLPPPITEIAKAPAAQLLPPPDELPSSILQQRPDVLAAEHTLRASNANIGAARAAFFPRISLTGSAGTASSSLSGLFKDGSAAWSFAPSISLPIFEGGLNRANLGVAETQQQIQLATYEKTLQVAFREVADALAARRTLGERLAAQQSLVAATTRAFELSDALFKNGGAAYLDVLDAQRSLYTVQQSLISLQLVEQTNRLTLYKVLGGGWRDATDQASGSGAAPVATGG</sequence>